<evidence type="ECO:0000313" key="2">
    <source>
        <dbReference type="EMBL" id="GAI90169.1"/>
    </source>
</evidence>
<reference evidence="2" key="1">
    <citation type="journal article" date="2014" name="Front. Microbiol.">
        <title>High frequency of phylogenetically diverse reductive dehalogenase-homologous genes in deep subseafloor sedimentary metagenomes.</title>
        <authorList>
            <person name="Kawai M."/>
            <person name="Futagami T."/>
            <person name="Toyoda A."/>
            <person name="Takaki Y."/>
            <person name="Nishi S."/>
            <person name="Hori S."/>
            <person name="Arai W."/>
            <person name="Tsubouchi T."/>
            <person name="Morono Y."/>
            <person name="Uchiyama I."/>
            <person name="Ito T."/>
            <person name="Fujiyama A."/>
            <person name="Inagaki F."/>
            <person name="Takami H."/>
        </authorList>
    </citation>
    <scope>NUCLEOTIDE SEQUENCE</scope>
    <source>
        <strain evidence="2">Expedition CK06-06</strain>
    </source>
</reference>
<dbReference type="EMBL" id="BARW01017675">
    <property type="protein sequence ID" value="GAI90169.1"/>
    <property type="molecule type" value="Genomic_DNA"/>
</dbReference>
<dbReference type="GO" id="GO:0071281">
    <property type="term" value="P:cellular response to iron ion"/>
    <property type="evidence" value="ECO:0007669"/>
    <property type="project" value="TreeGrafter"/>
</dbReference>
<feature type="domain" description="Fe/B12 periplasmic-binding" evidence="1">
    <location>
        <begin position="108"/>
        <end position="245"/>
    </location>
</feature>
<protein>
    <recommendedName>
        <fullName evidence="1">Fe/B12 periplasmic-binding domain-containing protein</fullName>
    </recommendedName>
</protein>
<dbReference type="PANTHER" id="PTHR30535">
    <property type="entry name" value="VITAMIN B12-BINDING PROTEIN"/>
    <property type="match status" value="1"/>
</dbReference>
<accession>X1UCV3</accession>
<sequence>MDLKYGRIFLILICFLMFTMPLYAKGSEETGTNPEIIFDPSKDYFPDKATLKHTGGFTVEYFNNYKVVTVLDPWPRSDLTFQYILVQRGTPVPEAYYDAQVIEVPVQSLVTMSTTYLPYIEMLGVLDTLVGHDAFQYINTPAVLKRIEEGKIKEVGYASDVNVELVLDIAPDLIMTHGYGNEWDAHPKLLEAGLKVALNGERSELSPLGRTEWIKFIALFFNKEKEAGRIFDSIVEEYNALLEKV</sequence>
<dbReference type="Gene3D" id="3.40.50.1980">
    <property type="entry name" value="Nitrogenase molybdenum iron protein domain"/>
    <property type="match status" value="1"/>
</dbReference>
<proteinExistence type="predicted"/>
<dbReference type="Pfam" id="PF01497">
    <property type="entry name" value="Peripla_BP_2"/>
    <property type="match status" value="1"/>
</dbReference>
<dbReference type="InterPro" id="IPR050902">
    <property type="entry name" value="ABC_Transporter_SBP"/>
</dbReference>
<dbReference type="PROSITE" id="PS50983">
    <property type="entry name" value="FE_B12_PBP"/>
    <property type="match status" value="1"/>
</dbReference>
<gene>
    <name evidence="2" type="ORF">S12H4_30471</name>
</gene>
<dbReference type="AlphaFoldDB" id="X1UCV3"/>
<comment type="caution">
    <text evidence="2">The sequence shown here is derived from an EMBL/GenBank/DDBJ whole genome shotgun (WGS) entry which is preliminary data.</text>
</comment>
<feature type="non-terminal residue" evidence="2">
    <location>
        <position position="245"/>
    </location>
</feature>
<evidence type="ECO:0000259" key="1">
    <source>
        <dbReference type="PROSITE" id="PS50983"/>
    </source>
</evidence>
<dbReference type="SUPFAM" id="SSF53807">
    <property type="entry name" value="Helical backbone' metal receptor"/>
    <property type="match status" value="1"/>
</dbReference>
<dbReference type="PANTHER" id="PTHR30535:SF34">
    <property type="entry name" value="MOLYBDATE-BINDING PROTEIN MOLA"/>
    <property type="match status" value="1"/>
</dbReference>
<organism evidence="2">
    <name type="scientific">marine sediment metagenome</name>
    <dbReference type="NCBI Taxonomy" id="412755"/>
    <lineage>
        <taxon>unclassified sequences</taxon>
        <taxon>metagenomes</taxon>
        <taxon>ecological metagenomes</taxon>
    </lineage>
</organism>
<name>X1UCV3_9ZZZZ</name>
<dbReference type="InterPro" id="IPR002491">
    <property type="entry name" value="ABC_transptr_periplasmic_BD"/>
</dbReference>